<feature type="transmembrane region" description="Helical" evidence="1">
    <location>
        <begin position="251"/>
        <end position="267"/>
    </location>
</feature>
<dbReference type="AlphaFoldDB" id="A0A839UWF5"/>
<dbReference type="PANTHER" id="PTHR23028">
    <property type="entry name" value="ACETYLTRANSFERASE"/>
    <property type="match status" value="1"/>
</dbReference>
<dbReference type="Pfam" id="PF01757">
    <property type="entry name" value="Acyl_transf_3"/>
    <property type="match status" value="1"/>
</dbReference>
<evidence type="ECO:0000259" key="2">
    <source>
        <dbReference type="Pfam" id="PF01757"/>
    </source>
</evidence>
<feature type="transmembrane region" description="Helical" evidence="1">
    <location>
        <begin position="164"/>
        <end position="183"/>
    </location>
</feature>
<evidence type="ECO:0000313" key="3">
    <source>
        <dbReference type="EMBL" id="MBB3174628.1"/>
    </source>
</evidence>
<organism evidence="3 4">
    <name type="scientific">Endobacter medicaginis</name>
    <dbReference type="NCBI Taxonomy" id="1181271"/>
    <lineage>
        <taxon>Bacteria</taxon>
        <taxon>Pseudomonadati</taxon>
        <taxon>Pseudomonadota</taxon>
        <taxon>Alphaproteobacteria</taxon>
        <taxon>Acetobacterales</taxon>
        <taxon>Acetobacteraceae</taxon>
        <taxon>Endobacter</taxon>
    </lineage>
</organism>
<evidence type="ECO:0000313" key="4">
    <source>
        <dbReference type="Proteomes" id="UP000557688"/>
    </source>
</evidence>
<feature type="transmembrane region" description="Helical" evidence="1">
    <location>
        <begin position="190"/>
        <end position="209"/>
    </location>
</feature>
<keyword evidence="1" id="KW-0812">Transmembrane</keyword>
<evidence type="ECO:0000256" key="1">
    <source>
        <dbReference type="SAM" id="Phobius"/>
    </source>
</evidence>
<protein>
    <submittedName>
        <fullName evidence="3">Peptidoglycan/LPS O-acetylase OafA/YrhL</fullName>
    </submittedName>
</protein>
<feature type="transmembrane region" description="Helical" evidence="1">
    <location>
        <begin position="339"/>
        <end position="360"/>
    </location>
</feature>
<feature type="transmembrane region" description="Helical" evidence="1">
    <location>
        <begin position="311"/>
        <end position="333"/>
    </location>
</feature>
<dbReference type="RefSeq" id="WP_183275322.1">
    <property type="nucleotide sequence ID" value="NZ_JACHXV010000009.1"/>
</dbReference>
<name>A0A839UWF5_9PROT</name>
<keyword evidence="1" id="KW-1133">Transmembrane helix</keyword>
<sequence>MSFMRAPAPPAAMPGPASHRLPAMPPTRVHFGDLDFLRGIAAIMVMLFHFGERTGLPGLVAHGYLAVDLFFVMSAFVLSHAYGPALCEGRIGVMRFTVLRVARFWPMLVLGTVLAAVIELGRPGGLSSLHLRETLVSLLAGCAFVPIFHTVTVEHVLFPLNGPVWSLFFELIGNIAFAVLVAVRVPRGAGLLLALVSAMWLGSFLGANGSVEYAGTVAQDFLAGFPRVALAMCIGVALHRLDVPHLRLDRWVLALVVIGFTCMPSLPGLAEPLYNAACLLLVCPAIVLLATSHAPTQRAPALVRWSGMISYPLYAIHYPIARAIGFLLMHHTLSPALRLAAVLASAAAIVALAAGCEVAYDAPLRRRLRRLVLA</sequence>
<feature type="transmembrane region" description="Helical" evidence="1">
    <location>
        <begin position="102"/>
        <end position="122"/>
    </location>
</feature>
<dbReference type="InterPro" id="IPR002656">
    <property type="entry name" value="Acyl_transf_3_dom"/>
</dbReference>
<keyword evidence="1" id="KW-0472">Membrane</keyword>
<feature type="transmembrane region" description="Helical" evidence="1">
    <location>
        <begin position="34"/>
        <end position="51"/>
    </location>
</feature>
<dbReference type="InterPro" id="IPR050879">
    <property type="entry name" value="Acyltransferase_3"/>
</dbReference>
<feature type="transmembrane region" description="Helical" evidence="1">
    <location>
        <begin position="273"/>
        <end position="290"/>
    </location>
</feature>
<proteinExistence type="predicted"/>
<feature type="transmembrane region" description="Helical" evidence="1">
    <location>
        <begin position="134"/>
        <end position="152"/>
    </location>
</feature>
<reference evidence="3 4" key="1">
    <citation type="submission" date="2020-08" db="EMBL/GenBank/DDBJ databases">
        <title>Genomic Encyclopedia of Type Strains, Phase III (KMG-III): the genomes of soil and plant-associated and newly described type strains.</title>
        <authorList>
            <person name="Whitman W."/>
        </authorList>
    </citation>
    <scope>NUCLEOTIDE SEQUENCE [LARGE SCALE GENOMIC DNA]</scope>
    <source>
        <strain evidence="3 4">CECT 8088</strain>
    </source>
</reference>
<accession>A0A839UWF5</accession>
<keyword evidence="4" id="KW-1185">Reference proteome</keyword>
<dbReference type="GO" id="GO:0016747">
    <property type="term" value="F:acyltransferase activity, transferring groups other than amino-acyl groups"/>
    <property type="evidence" value="ECO:0007669"/>
    <property type="project" value="InterPro"/>
</dbReference>
<dbReference type="EMBL" id="JACHXV010000009">
    <property type="protein sequence ID" value="MBB3174628.1"/>
    <property type="molecule type" value="Genomic_DNA"/>
</dbReference>
<dbReference type="PANTHER" id="PTHR23028:SF134">
    <property type="entry name" value="PUTATIVE (AFU_ORTHOLOGUE AFUA_4G08520)-RELATED"/>
    <property type="match status" value="1"/>
</dbReference>
<dbReference type="Proteomes" id="UP000557688">
    <property type="component" value="Unassembled WGS sequence"/>
</dbReference>
<feature type="transmembrane region" description="Helical" evidence="1">
    <location>
        <begin position="221"/>
        <end position="239"/>
    </location>
</feature>
<comment type="caution">
    <text evidence="3">The sequence shown here is derived from an EMBL/GenBank/DDBJ whole genome shotgun (WGS) entry which is preliminary data.</text>
</comment>
<feature type="transmembrane region" description="Helical" evidence="1">
    <location>
        <begin position="63"/>
        <end position="82"/>
    </location>
</feature>
<gene>
    <name evidence="3" type="ORF">FHR90_002473</name>
</gene>
<feature type="domain" description="Acyltransferase 3" evidence="2">
    <location>
        <begin position="33"/>
        <end position="352"/>
    </location>
</feature>